<comment type="similarity">
    <text evidence="1">Belongs to the HupF/HypC family.</text>
</comment>
<dbReference type="GO" id="GO:1902670">
    <property type="term" value="F:carbon dioxide binding"/>
    <property type="evidence" value="ECO:0007669"/>
    <property type="project" value="TreeGrafter"/>
</dbReference>
<dbReference type="STRING" id="69960.SAMN05421720_10264"/>
<protein>
    <recommendedName>
        <fullName evidence="3">Hydrogenase maturation factor HypC</fullName>
    </recommendedName>
</protein>
<organism evidence="4 5">
    <name type="scientific">Rhodospira trueperi</name>
    <dbReference type="NCBI Taxonomy" id="69960"/>
    <lineage>
        <taxon>Bacteria</taxon>
        <taxon>Pseudomonadati</taxon>
        <taxon>Pseudomonadota</taxon>
        <taxon>Alphaproteobacteria</taxon>
        <taxon>Rhodospirillales</taxon>
        <taxon>Rhodospirillaceae</taxon>
        <taxon>Rhodospira</taxon>
    </lineage>
</organism>
<evidence type="ECO:0000313" key="4">
    <source>
        <dbReference type="EMBL" id="SDD91612.1"/>
    </source>
</evidence>
<comment type="function">
    <text evidence="2">Involved in the maturation of [NiFe] hydrogenases. Involved in the biosynthesis of the Fe(CN)(2)CO cofactor.</text>
</comment>
<dbReference type="GO" id="GO:0005506">
    <property type="term" value="F:iron ion binding"/>
    <property type="evidence" value="ECO:0007669"/>
    <property type="project" value="TreeGrafter"/>
</dbReference>
<dbReference type="Pfam" id="PF01455">
    <property type="entry name" value="HupF_HypC"/>
    <property type="match status" value="1"/>
</dbReference>
<dbReference type="PANTHER" id="PTHR35177:SF2">
    <property type="entry name" value="HYDROGENASE MATURATION FACTOR HYBG"/>
    <property type="match status" value="1"/>
</dbReference>
<dbReference type="Gene3D" id="2.30.30.140">
    <property type="match status" value="1"/>
</dbReference>
<dbReference type="FunFam" id="2.30.30.140:FF:000022">
    <property type="entry name" value="Hydrogenase assembly chaperone HybG"/>
    <property type="match status" value="1"/>
</dbReference>
<evidence type="ECO:0000313" key="5">
    <source>
        <dbReference type="Proteomes" id="UP000199412"/>
    </source>
</evidence>
<dbReference type="PANTHER" id="PTHR35177">
    <property type="entry name" value="HYDROGENASE MATURATION FACTOR HYBG"/>
    <property type="match status" value="1"/>
</dbReference>
<proteinExistence type="inferred from homology"/>
<dbReference type="PRINTS" id="PR00445">
    <property type="entry name" value="HUPFHYPC"/>
</dbReference>
<dbReference type="OrthoDB" id="9806017at2"/>
<reference evidence="4 5" key="1">
    <citation type="submission" date="2016-10" db="EMBL/GenBank/DDBJ databases">
        <authorList>
            <person name="de Groot N.N."/>
        </authorList>
    </citation>
    <scope>NUCLEOTIDE SEQUENCE [LARGE SCALE GENOMIC DNA]</scope>
    <source>
        <strain evidence="4 5">ATCC 700224</strain>
    </source>
</reference>
<keyword evidence="5" id="KW-1185">Reference proteome</keyword>
<dbReference type="AlphaFoldDB" id="A0A1G6YMR1"/>
<sequence length="82" mass="8417">MCLAVPALVTDLLPDAMARVDVGGIGKTVSVALVDDLAVGDYVILHVGFALSRLDPEEAEKTLALMREVADLEAAAPAGTAL</sequence>
<gene>
    <name evidence="4" type="ORF">SAMN05421720_10264</name>
</gene>
<name>A0A1G6YMR1_9PROT</name>
<evidence type="ECO:0000256" key="3">
    <source>
        <dbReference type="ARBA" id="ARBA00071976"/>
    </source>
</evidence>
<evidence type="ECO:0000256" key="2">
    <source>
        <dbReference type="ARBA" id="ARBA00053969"/>
    </source>
</evidence>
<dbReference type="InterPro" id="IPR001109">
    <property type="entry name" value="Hydrogenase_HupF/HypC"/>
</dbReference>
<dbReference type="RefSeq" id="WP_092782353.1">
    <property type="nucleotide sequence ID" value="NZ_FNAP01000002.1"/>
</dbReference>
<accession>A0A1G6YMR1</accession>
<dbReference type="Proteomes" id="UP000199412">
    <property type="component" value="Unassembled WGS sequence"/>
</dbReference>
<dbReference type="GO" id="GO:0051604">
    <property type="term" value="P:protein maturation"/>
    <property type="evidence" value="ECO:0007669"/>
    <property type="project" value="TreeGrafter"/>
</dbReference>
<evidence type="ECO:0000256" key="1">
    <source>
        <dbReference type="ARBA" id="ARBA00006018"/>
    </source>
</evidence>
<dbReference type="SUPFAM" id="SSF159127">
    <property type="entry name" value="HupF/HypC-like"/>
    <property type="match status" value="1"/>
</dbReference>
<dbReference type="NCBIfam" id="TIGR00074">
    <property type="entry name" value="hypC_hupF"/>
    <property type="match status" value="1"/>
</dbReference>
<dbReference type="EMBL" id="FNAP01000002">
    <property type="protein sequence ID" value="SDD91612.1"/>
    <property type="molecule type" value="Genomic_DNA"/>
</dbReference>